<reference evidence="7 8" key="1">
    <citation type="submission" date="2020-06" db="EMBL/GenBank/DDBJ databases">
        <title>Genome mining for natural products.</title>
        <authorList>
            <person name="Zhang B."/>
            <person name="Shi J."/>
            <person name="Ge H."/>
        </authorList>
    </citation>
    <scope>NUCLEOTIDE SEQUENCE [LARGE SCALE GENOMIC DNA]</scope>
    <source>
        <strain evidence="7 8">NA02069</strain>
    </source>
</reference>
<keyword evidence="6" id="KW-0131">Cell cycle</keyword>
<evidence type="ECO:0000313" key="8">
    <source>
        <dbReference type="Proteomes" id="UP000509418"/>
    </source>
</evidence>
<dbReference type="GO" id="GO:0030435">
    <property type="term" value="P:sporulation resulting in formation of a cellular spore"/>
    <property type="evidence" value="ECO:0007669"/>
    <property type="project" value="UniProtKB-KW"/>
</dbReference>
<keyword evidence="3 7" id="KW-0132">Cell division</keyword>
<dbReference type="Pfam" id="PF04686">
    <property type="entry name" value="SsgA"/>
    <property type="match status" value="1"/>
</dbReference>
<dbReference type="GO" id="GO:0000917">
    <property type="term" value="P:division septum assembly"/>
    <property type="evidence" value="ECO:0007669"/>
    <property type="project" value="UniProtKB-KW"/>
</dbReference>
<keyword evidence="4" id="KW-0749">Sporulation</keyword>
<evidence type="ECO:0000256" key="3">
    <source>
        <dbReference type="ARBA" id="ARBA00022618"/>
    </source>
</evidence>
<organism evidence="7 8">
    <name type="scientific">Streptomyces chartreusis</name>
    <dbReference type="NCBI Taxonomy" id="1969"/>
    <lineage>
        <taxon>Bacteria</taxon>
        <taxon>Bacillati</taxon>
        <taxon>Actinomycetota</taxon>
        <taxon>Actinomycetes</taxon>
        <taxon>Kitasatosporales</taxon>
        <taxon>Streptomycetaceae</taxon>
        <taxon>Streptomyces</taxon>
    </lineage>
</organism>
<proteinExistence type="inferred from homology"/>
<dbReference type="Gene3D" id="2.30.31.20">
    <property type="entry name" value="Sporulation-specific cell division protein SsgB"/>
    <property type="match status" value="1"/>
</dbReference>
<dbReference type="RefSeq" id="WP_176573655.1">
    <property type="nucleotide sequence ID" value="NZ_CBDRGH010000061.1"/>
</dbReference>
<dbReference type="EMBL" id="CP056041">
    <property type="protein sequence ID" value="QKZ15940.1"/>
    <property type="molecule type" value="Genomic_DNA"/>
</dbReference>
<dbReference type="Proteomes" id="UP000509418">
    <property type="component" value="Chromosome"/>
</dbReference>
<keyword evidence="5" id="KW-0717">Septation</keyword>
<keyword evidence="8" id="KW-1185">Reference proteome</keyword>
<evidence type="ECO:0000256" key="4">
    <source>
        <dbReference type="ARBA" id="ARBA00022969"/>
    </source>
</evidence>
<dbReference type="InterPro" id="IPR038658">
    <property type="entry name" value="SsgB_sf"/>
</dbReference>
<evidence type="ECO:0000313" key="7">
    <source>
        <dbReference type="EMBL" id="QKZ15940.1"/>
    </source>
</evidence>
<evidence type="ECO:0000256" key="1">
    <source>
        <dbReference type="ARBA" id="ARBA00004431"/>
    </source>
</evidence>
<comment type="similarity">
    <text evidence="2">Belongs to the SsgA family.</text>
</comment>
<dbReference type="InterPro" id="IPR006776">
    <property type="entry name" value="SsgB"/>
</dbReference>
<sequence>MALTELDCVMHFVVTSGRTIPVSTRLSYRSDDAYAVQVAFHAEGRASVIWFLARDLLAEGTVRPSGLGDVRIRPGGAGQSGSLILELSSHDGYALLTAPVDMVKPWLDRTYQLVPAGSEGASLDLDSELSRLLGEAPDDQASTSPNCT</sequence>
<evidence type="ECO:0000256" key="2">
    <source>
        <dbReference type="ARBA" id="ARBA00009323"/>
    </source>
</evidence>
<accession>A0A7I0Y8V9</accession>
<dbReference type="GO" id="GO:0030428">
    <property type="term" value="C:cell septum"/>
    <property type="evidence" value="ECO:0007669"/>
    <property type="project" value="UniProtKB-SubCell"/>
</dbReference>
<dbReference type="AlphaFoldDB" id="A0A7I0Y8V9"/>
<evidence type="ECO:0000256" key="6">
    <source>
        <dbReference type="ARBA" id="ARBA00023306"/>
    </source>
</evidence>
<comment type="subcellular location">
    <subcellularLocation>
        <location evidence="1">Cell septum</location>
    </subcellularLocation>
</comment>
<name>A0A7I0Y8V9_STRCX</name>
<gene>
    <name evidence="7" type="ORF">HUT05_00020</name>
</gene>
<evidence type="ECO:0000256" key="5">
    <source>
        <dbReference type="ARBA" id="ARBA00023210"/>
    </source>
</evidence>
<protein>
    <submittedName>
        <fullName evidence="7">SsgA family sporulation/cell division regulator</fullName>
    </submittedName>
</protein>